<evidence type="ECO:0000256" key="2">
    <source>
        <dbReference type="SAM" id="SignalP"/>
    </source>
</evidence>
<dbReference type="EMBL" id="NBCO01000001">
    <property type="protein sequence ID" value="ORC93766.1"/>
    <property type="molecule type" value="Genomic_DNA"/>
</dbReference>
<name>A0A1X0PA20_9TRYP</name>
<feature type="compositionally biased region" description="Basic and acidic residues" evidence="1">
    <location>
        <begin position="86"/>
        <end position="98"/>
    </location>
</feature>
<accession>A0A1X0PA20</accession>
<feature type="compositionally biased region" description="Basic and acidic residues" evidence="1">
    <location>
        <begin position="108"/>
        <end position="223"/>
    </location>
</feature>
<comment type="caution">
    <text evidence="3">The sequence shown here is derived from an EMBL/GenBank/DDBJ whole genome shotgun (WGS) entry which is preliminary data.</text>
</comment>
<reference evidence="3 4" key="1">
    <citation type="submission" date="2017-03" db="EMBL/GenBank/DDBJ databases">
        <title>An alternative strategy for trypanosome survival in the mammalian bloodstream revealed through genome and transcriptome analysis of the ubiquitous bovine parasite Trypanosoma (Megatrypanum) theileri.</title>
        <authorList>
            <person name="Kelly S."/>
            <person name="Ivens A."/>
            <person name="Mott A."/>
            <person name="O'Neill E."/>
            <person name="Emms D."/>
            <person name="Macleod O."/>
            <person name="Voorheis P."/>
            <person name="Matthews J."/>
            <person name="Matthews K."/>
            <person name="Carrington M."/>
        </authorList>
    </citation>
    <scope>NUCLEOTIDE SEQUENCE [LARGE SCALE GENOMIC DNA]</scope>
    <source>
        <strain evidence="3">Edinburgh</strain>
    </source>
</reference>
<dbReference type="RefSeq" id="XP_028887832.1">
    <property type="nucleotide sequence ID" value="XM_029021324.1"/>
</dbReference>
<dbReference type="AlphaFoldDB" id="A0A1X0PA20"/>
<protein>
    <submittedName>
        <fullName evidence="3">Uncharacterized protein</fullName>
    </submittedName>
</protein>
<sequence>MRCPVFRGTLAYLFLFWCLSLALLVTTGTTADAKERIKVSEDTGEISKASGTLSQENDIVDGYQDDEIRRLEEELARLRKLDEKQKSLEEETDRHKLYEQQSKVLQTETKEDESQRSEAEEAAQRQAEAEEAKRRRAEAEEAERRRAEAEEAERRQAEAEEAARRRAEAEEAERRRAEAEEAERRRAEAEEAERRRAEAEEAARRQAEAEEAARRRAEAEEAAQRQAEAEEAERRRAEAEEAKRRRAEAEEAAQRRAEAEEAERRRAEAEEAAQRQAEAEEAERRRAETEEAERRQAEAEEAKRRQAEAEEAAQRQAEAEEETLVSLLNRLSMQVSMLEESLTAAKDQVPSACFTMGEGTDVCQDPLRAFRAAAAGLTVAIDHLSDLSKSKERKYGVHTEGRIKDSTDVHEIPLGETPRRGKKAFQSHSVSSNDNVAAELENAARGAGYDLERFNEKKVPVNLRDVWTWVGTVVVFLVVGAAKRFWPFSEEVEGREEKTKNHVNGHEENQHVKENKDAANVYGETYPPNEAPDREQGIQKDVNPDIKGTVRRLPASNVANTVRPNASQTTPFTGIKPQGVGASITPPQGVGAPPQQAPPFSVGDARHGPPTSGVPKQGVGASITPPQGVGAPPQQPPPFSVGDARHGPPTSGVPKQVVGASNTLQGSSINSVPSFEQDAETKSFGESLNELRNPFLQRWS</sequence>
<keyword evidence="2" id="KW-0732">Signal</keyword>
<dbReference type="GeneID" id="39981104"/>
<dbReference type="Gene3D" id="2.160.20.80">
    <property type="entry name" value="E3 ubiquitin-protein ligase SopA"/>
    <property type="match status" value="1"/>
</dbReference>
<feature type="chain" id="PRO_5012281225" evidence="2">
    <location>
        <begin position="23"/>
        <end position="700"/>
    </location>
</feature>
<evidence type="ECO:0000313" key="4">
    <source>
        <dbReference type="Proteomes" id="UP000192257"/>
    </source>
</evidence>
<dbReference type="PANTHER" id="PTHR38758:SF1">
    <property type="entry name" value="PROTEIN, PUTATIVE-RELATED"/>
    <property type="match status" value="1"/>
</dbReference>
<organism evidence="3 4">
    <name type="scientific">Trypanosoma theileri</name>
    <dbReference type="NCBI Taxonomy" id="67003"/>
    <lineage>
        <taxon>Eukaryota</taxon>
        <taxon>Discoba</taxon>
        <taxon>Euglenozoa</taxon>
        <taxon>Kinetoplastea</taxon>
        <taxon>Metakinetoplastina</taxon>
        <taxon>Trypanosomatida</taxon>
        <taxon>Trypanosomatidae</taxon>
        <taxon>Trypanosoma</taxon>
    </lineage>
</organism>
<feature type="region of interest" description="Disordered" evidence="1">
    <location>
        <begin position="86"/>
        <end position="320"/>
    </location>
</feature>
<dbReference type="STRING" id="67003.A0A1X0PA20"/>
<evidence type="ECO:0000256" key="1">
    <source>
        <dbReference type="SAM" id="MobiDB-lite"/>
    </source>
</evidence>
<gene>
    <name evidence="3" type="ORF">TM35_000016430</name>
</gene>
<feature type="compositionally biased region" description="Polar residues" evidence="1">
    <location>
        <begin position="557"/>
        <end position="572"/>
    </location>
</feature>
<dbReference type="Proteomes" id="UP000192257">
    <property type="component" value="Unassembled WGS sequence"/>
</dbReference>
<feature type="region of interest" description="Disordered" evidence="1">
    <location>
        <begin position="548"/>
        <end position="700"/>
    </location>
</feature>
<evidence type="ECO:0000313" key="3">
    <source>
        <dbReference type="EMBL" id="ORC93766.1"/>
    </source>
</evidence>
<dbReference type="OrthoDB" id="10570295at2759"/>
<feature type="compositionally biased region" description="Basic and acidic residues" evidence="1">
    <location>
        <begin position="282"/>
        <end position="308"/>
    </location>
</feature>
<keyword evidence="4" id="KW-1185">Reference proteome</keyword>
<proteinExistence type="predicted"/>
<feature type="signal peptide" evidence="2">
    <location>
        <begin position="1"/>
        <end position="22"/>
    </location>
</feature>
<feature type="compositionally biased region" description="Polar residues" evidence="1">
    <location>
        <begin position="659"/>
        <end position="674"/>
    </location>
</feature>
<feature type="compositionally biased region" description="Basic and acidic residues" evidence="1">
    <location>
        <begin position="232"/>
        <end position="273"/>
    </location>
</feature>
<dbReference type="PANTHER" id="PTHR38758">
    <property type="entry name" value="PUTATIVE-RELATED"/>
    <property type="match status" value="1"/>
</dbReference>
<dbReference type="VEuPathDB" id="TriTrypDB:TM35_000016430"/>